<dbReference type="Pfam" id="PF00326">
    <property type="entry name" value="Peptidase_S9"/>
    <property type="match status" value="1"/>
</dbReference>
<dbReference type="PANTHER" id="PTHR11731:SF193">
    <property type="entry name" value="DIPEPTIDYL PEPTIDASE 9"/>
    <property type="match status" value="1"/>
</dbReference>
<evidence type="ECO:0000313" key="4">
    <source>
        <dbReference type="Proteomes" id="UP000176050"/>
    </source>
</evidence>
<gene>
    <name evidence="3" type="ORF">LPB138_02880</name>
</gene>
<dbReference type="GO" id="GO:0006508">
    <property type="term" value="P:proteolysis"/>
    <property type="evidence" value="ECO:0007669"/>
    <property type="project" value="InterPro"/>
</dbReference>
<reference evidence="3 4" key="1">
    <citation type="submission" date="2016-10" db="EMBL/GenBank/DDBJ databases">
        <title>Lutibacter sp. LPB0138, isolated from marine gastropod.</title>
        <authorList>
            <person name="Kim E."/>
            <person name="Yi H."/>
        </authorList>
    </citation>
    <scope>NUCLEOTIDE SEQUENCE [LARGE SCALE GENOMIC DNA]</scope>
    <source>
        <strain evidence="3 4">LPB0138</strain>
    </source>
</reference>
<dbReference type="GO" id="GO:0008236">
    <property type="term" value="F:serine-type peptidase activity"/>
    <property type="evidence" value="ECO:0007669"/>
    <property type="project" value="InterPro"/>
</dbReference>
<dbReference type="RefSeq" id="WP_070235805.1">
    <property type="nucleotide sequence ID" value="NZ_CP017478.1"/>
</dbReference>
<keyword evidence="4" id="KW-1185">Reference proteome</keyword>
<dbReference type="Pfam" id="PF07676">
    <property type="entry name" value="PD40"/>
    <property type="match status" value="1"/>
</dbReference>
<dbReference type="Proteomes" id="UP000176050">
    <property type="component" value="Chromosome"/>
</dbReference>
<dbReference type="InterPro" id="IPR050278">
    <property type="entry name" value="Serine_Prot_S9B/DPPIV"/>
</dbReference>
<feature type="domain" description="Dipeptidylpeptidase IV N-terminal" evidence="2">
    <location>
        <begin position="260"/>
        <end position="497"/>
    </location>
</feature>
<dbReference type="OrthoDB" id="9812921at2"/>
<evidence type="ECO:0000259" key="1">
    <source>
        <dbReference type="Pfam" id="PF00326"/>
    </source>
</evidence>
<proteinExistence type="predicted"/>
<dbReference type="InterPro" id="IPR011659">
    <property type="entry name" value="WD40"/>
</dbReference>
<protein>
    <submittedName>
        <fullName evidence="3">S9 family peptidase</fullName>
    </submittedName>
</protein>
<dbReference type="InterPro" id="IPR002469">
    <property type="entry name" value="Peptidase_S9B_N"/>
</dbReference>
<evidence type="ECO:0000313" key="3">
    <source>
        <dbReference type="EMBL" id="AOW19689.1"/>
    </source>
</evidence>
<dbReference type="STRING" id="1850246.LPB138_02880"/>
<dbReference type="Gene3D" id="2.140.10.30">
    <property type="entry name" value="Dipeptidylpeptidase IV, N-terminal domain"/>
    <property type="match status" value="2"/>
</dbReference>
<feature type="domain" description="Peptidase S9 prolyl oligopeptidase catalytic" evidence="1">
    <location>
        <begin position="591"/>
        <end position="787"/>
    </location>
</feature>
<dbReference type="InterPro" id="IPR001375">
    <property type="entry name" value="Peptidase_S9_cat"/>
</dbReference>
<dbReference type="SUPFAM" id="SSF82171">
    <property type="entry name" value="DPP6 N-terminal domain-like"/>
    <property type="match status" value="1"/>
</dbReference>
<accession>A0A1D8P544</accession>
<evidence type="ECO:0000259" key="2">
    <source>
        <dbReference type="Pfam" id="PF00930"/>
    </source>
</evidence>
<dbReference type="SUPFAM" id="SSF53474">
    <property type="entry name" value="alpha/beta-Hydrolases"/>
    <property type="match status" value="1"/>
</dbReference>
<dbReference type="KEGG" id="lul:LPB138_02880"/>
<organism evidence="3 4">
    <name type="scientific">Urechidicola croceus</name>
    <dbReference type="NCBI Taxonomy" id="1850246"/>
    <lineage>
        <taxon>Bacteria</taxon>
        <taxon>Pseudomonadati</taxon>
        <taxon>Bacteroidota</taxon>
        <taxon>Flavobacteriia</taxon>
        <taxon>Flavobacteriales</taxon>
        <taxon>Flavobacteriaceae</taxon>
        <taxon>Urechidicola</taxon>
    </lineage>
</organism>
<dbReference type="InterPro" id="IPR029058">
    <property type="entry name" value="AB_hydrolase_fold"/>
</dbReference>
<sequence>MKNIISLIVLLSAINFYSQINNQSQLTIDQIMKGESFIGYSPTNIFWSDDSKTIYFQWNPNGEPIRSLYKYSLDSKNIDKVNIDEELQLTQSYDFHLNRDKTKKVFVKNGDVFLHNYTTNNTIQLINTFNERESNVSFSSNENSIIFEKSDNLFELSLINGKLKQLTNFQSGSESIISSESEQYQWLKNQQLDLFEVLRDRKIRRELNKNHSDDLKPKTPKTIYLTSKSISNLNINTENYITYKLSETFLNKSTITPHFVTESGYTEDQITRPKVGEQQTKHELWVYDIKSDSTFQVDISSLRGIYKKPLYLKDYDKNFDPNYDEVKEVDFVKVLNSPKNQATVYEIRSNDNKDRWFAYVDFLTGKLVEINHQHDEAWIGGPGIPWWNGVGDFGWLDDEHIWYHSEKTGFSHIYKTNIYSGIEKPLTSGNWEVHNVILAKDRNSMYITTNQDNAGERQLYKLNLKTLKSEKITSKVGNSEVLISPNEAYFAIRQSFSNKPWELFLLKNKKGSKETQITHSTSNEFENYTWKVPKNITFKAQDGIDVSARLYTPENGTVGKPAVIFVHGAGYLQNAHRWWSGYYREYMFHNYLVDNGYVVLDIDYRASKGYGRDFRTGIYRHMGGKDLSDQVDGVKYLIEELGIDKDNVGIYGGSYGGFITMMALFNESETFKSGAAIRSVTDWAHYNHAYASNILNTPVMDSLAFQRSSPINFADGLNGNLLILHGMIDDNVHFQDVVRLTQKLIELKKDNWEMALYPVERHGFIEPSSWADEYKRIYKLFESTLKSKN</sequence>
<dbReference type="Gene3D" id="3.40.50.1820">
    <property type="entry name" value="alpha/beta hydrolase"/>
    <property type="match status" value="1"/>
</dbReference>
<dbReference type="GO" id="GO:0008239">
    <property type="term" value="F:dipeptidyl-peptidase activity"/>
    <property type="evidence" value="ECO:0007669"/>
    <property type="project" value="TreeGrafter"/>
</dbReference>
<dbReference type="AlphaFoldDB" id="A0A1D8P544"/>
<dbReference type="EMBL" id="CP017478">
    <property type="protein sequence ID" value="AOW19689.1"/>
    <property type="molecule type" value="Genomic_DNA"/>
</dbReference>
<dbReference type="Pfam" id="PF00930">
    <property type="entry name" value="DPPIV_N"/>
    <property type="match status" value="1"/>
</dbReference>
<name>A0A1D8P544_9FLAO</name>
<dbReference type="PANTHER" id="PTHR11731">
    <property type="entry name" value="PROTEASE FAMILY S9B,C DIPEPTIDYL-PEPTIDASE IV-RELATED"/>
    <property type="match status" value="1"/>
</dbReference>